<feature type="compositionally biased region" description="Basic and acidic residues" evidence="14">
    <location>
        <begin position="52"/>
        <end position="63"/>
    </location>
</feature>
<evidence type="ECO:0000313" key="16">
    <source>
        <dbReference type="Ensembl" id="ENSJJAP00000023314.1"/>
    </source>
</evidence>
<keyword evidence="4 13" id="KW-0479">Metal-binding</keyword>
<evidence type="ECO:0000256" key="7">
    <source>
        <dbReference type="ARBA" id="ARBA00022964"/>
    </source>
</evidence>
<feature type="compositionally biased region" description="Low complexity" evidence="14">
    <location>
        <begin position="1733"/>
        <end position="1746"/>
    </location>
</feature>
<feature type="region of interest" description="Disordered" evidence="14">
    <location>
        <begin position="424"/>
        <end position="448"/>
    </location>
</feature>
<feature type="compositionally biased region" description="Low complexity" evidence="14">
    <location>
        <begin position="854"/>
        <end position="864"/>
    </location>
</feature>
<keyword evidence="3" id="KW-0158">Chromosome</keyword>
<feature type="domain" description="CXXC-type" evidence="15">
    <location>
        <begin position="539"/>
        <end position="580"/>
    </location>
</feature>
<evidence type="ECO:0000256" key="12">
    <source>
        <dbReference type="PROSITE-ProRule" id="PRU00509"/>
    </source>
</evidence>
<dbReference type="GO" id="GO:0141166">
    <property type="term" value="P:chromosomal 5-methylcytosine DNA demethylation pathway"/>
    <property type="evidence" value="ECO:0007669"/>
    <property type="project" value="UniProtKB-UniRule"/>
</dbReference>
<feature type="compositionally biased region" description="Polar residues" evidence="14">
    <location>
        <begin position="1673"/>
        <end position="1685"/>
    </location>
</feature>
<dbReference type="GO" id="GO:0003677">
    <property type="term" value="F:DNA binding"/>
    <property type="evidence" value="ECO:0007669"/>
    <property type="project" value="InterPro"/>
</dbReference>
<dbReference type="GO" id="GO:0005634">
    <property type="term" value="C:nucleus"/>
    <property type="evidence" value="ECO:0007669"/>
    <property type="project" value="UniProtKB-UniRule"/>
</dbReference>
<evidence type="ECO:0000256" key="3">
    <source>
        <dbReference type="ARBA" id="ARBA00022454"/>
    </source>
</evidence>
<dbReference type="GO" id="GO:0040029">
    <property type="term" value="P:epigenetic regulation of gene expression"/>
    <property type="evidence" value="ECO:0007669"/>
    <property type="project" value="InterPro"/>
</dbReference>
<proteinExistence type="inferred from homology"/>
<feature type="compositionally biased region" description="Polar residues" evidence="14">
    <location>
        <begin position="487"/>
        <end position="507"/>
    </location>
</feature>
<keyword evidence="6 13" id="KW-0862">Zinc</keyword>
<evidence type="ECO:0000313" key="17">
    <source>
        <dbReference type="Proteomes" id="UP000694385"/>
    </source>
</evidence>
<dbReference type="SMART" id="SM01333">
    <property type="entry name" value="Tet_JBP"/>
    <property type="match status" value="1"/>
</dbReference>
<feature type="compositionally biased region" description="Polar residues" evidence="14">
    <location>
        <begin position="430"/>
        <end position="440"/>
    </location>
</feature>
<protein>
    <recommendedName>
        <fullName evidence="13">Methylcytosine dioxygenase TET</fullName>
        <ecNumber evidence="13">1.14.11.80</ecNumber>
    </recommendedName>
</protein>
<feature type="region of interest" description="Disordered" evidence="14">
    <location>
        <begin position="790"/>
        <end position="829"/>
    </location>
</feature>
<name>A0A8C5P5D9_JACJA</name>
<comment type="catalytic activity">
    <reaction evidence="10 13">
        <text>a 5-formyl-2'-deoxycytidine in DNA + 2-oxoglutarate + O2 = a 5-carboxyl-2'-deoxycytidine in DNA + succinate + CO2 + H(+)</text>
        <dbReference type="Rhea" id="RHEA:53832"/>
        <dbReference type="Rhea" id="RHEA-COMP:13656"/>
        <dbReference type="Rhea" id="RHEA-COMP:13657"/>
        <dbReference type="ChEBI" id="CHEBI:15378"/>
        <dbReference type="ChEBI" id="CHEBI:15379"/>
        <dbReference type="ChEBI" id="CHEBI:16526"/>
        <dbReference type="ChEBI" id="CHEBI:16810"/>
        <dbReference type="ChEBI" id="CHEBI:30031"/>
        <dbReference type="ChEBI" id="CHEBI:137731"/>
        <dbReference type="ChEBI" id="CHEBI:137732"/>
        <dbReference type="EC" id="1.14.11.80"/>
    </reaction>
</comment>
<dbReference type="GO" id="GO:0008270">
    <property type="term" value="F:zinc ion binding"/>
    <property type="evidence" value="ECO:0007669"/>
    <property type="project" value="UniProtKB-UniRule"/>
</dbReference>
<evidence type="ECO:0000256" key="6">
    <source>
        <dbReference type="ARBA" id="ARBA00022833"/>
    </source>
</evidence>
<feature type="compositionally biased region" description="Pro residues" evidence="14">
    <location>
        <begin position="1261"/>
        <end position="1271"/>
    </location>
</feature>
<dbReference type="InterPro" id="IPR024779">
    <property type="entry name" value="2OGFeDO_JBP1/TET_oxygenase_dom"/>
</dbReference>
<feature type="compositionally biased region" description="Low complexity" evidence="14">
    <location>
        <begin position="1788"/>
        <end position="1802"/>
    </location>
</feature>
<keyword evidence="9 13" id="KW-0408">Iron</keyword>
<dbReference type="EC" id="1.14.11.80" evidence="13"/>
<feature type="region of interest" description="Disordered" evidence="14">
    <location>
        <begin position="473"/>
        <end position="507"/>
    </location>
</feature>
<keyword evidence="5 12" id="KW-0863">Zinc-finger</keyword>
<evidence type="ECO:0000256" key="2">
    <source>
        <dbReference type="ARBA" id="ARBA00007502"/>
    </source>
</evidence>
<feature type="region of interest" description="Disordered" evidence="14">
    <location>
        <begin position="1024"/>
        <end position="1099"/>
    </location>
</feature>
<evidence type="ECO:0000256" key="8">
    <source>
        <dbReference type="ARBA" id="ARBA00023002"/>
    </source>
</evidence>
<evidence type="ECO:0000256" key="11">
    <source>
        <dbReference type="ARBA" id="ARBA00049431"/>
    </source>
</evidence>
<feature type="region of interest" description="Disordered" evidence="14">
    <location>
        <begin position="917"/>
        <end position="996"/>
    </location>
</feature>
<feature type="compositionally biased region" description="Basic residues" evidence="14">
    <location>
        <begin position="1"/>
        <end position="12"/>
    </location>
</feature>
<dbReference type="Pfam" id="PF12851">
    <property type="entry name" value="Tet_JBP"/>
    <property type="match status" value="2"/>
</dbReference>
<feature type="region of interest" description="Disordered" evidence="14">
    <location>
        <begin position="1646"/>
        <end position="1697"/>
    </location>
</feature>
<feature type="region of interest" description="Disordered" evidence="14">
    <location>
        <begin position="852"/>
        <end position="876"/>
    </location>
</feature>
<evidence type="ECO:0000256" key="14">
    <source>
        <dbReference type="SAM" id="MobiDB-lite"/>
    </source>
</evidence>
<dbReference type="GO" id="GO:0005694">
    <property type="term" value="C:chromosome"/>
    <property type="evidence" value="ECO:0007669"/>
    <property type="project" value="UniProtKB-SubCell"/>
</dbReference>
<dbReference type="InterPro" id="IPR046942">
    <property type="entry name" value="TET_oxygenase"/>
</dbReference>
<feature type="region of interest" description="Disordered" evidence="14">
    <location>
        <begin position="1193"/>
        <end position="1233"/>
    </location>
</feature>
<evidence type="ECO:0000256" key="5">
    <source>
        <dbReference type="ARBA" id="ARBA00022771"/>
    </source>
</evidence>
<feature type="region of interest" description="Disordered" evidence="14">
    <location>
        <begin position="590"/>
        <end position="632"/>
    </location>
</feature>
<dbReference type="InterPro" id="IPR002857">
    <property type="entry name" value="Znf_CXXC"/>
</dbReference>
<feature type="compositionally biased region" description="Basic residues" evidence="14">
    <location>
        <begin position="930"/>
        <end position="940"/>
    </location>
</feature>
<evidence type="ECO:0000256" key="13">
    <source>
        <dbReference type="RuleBase" id="RU367064"/>
    </source>
</evidence>
<feature type="compositionally biased region" description="Low complexity" evidence="14">
    <location>
        <begin position="917"/>
        <end position="929"/>
    </location>
</feature>
<comment type="similarity">
    <text evidence="2 13">Belongs to the TET family.</text>
</comment>
<feature type="compositionally biased region" description="Polar residues" evidence="14">
    <location>
        <begin position="1051"/>
        <end position="1060"/>
    </location>
</feature>
<feature type="compositionally biased region" description="Polar residues" evidence="14">
    <location>
        <begin position="1030"/>
        <end position="1044"/>
    </location>
</feature>
<comment type="function">
    <text evidence="13">Dioxygenase that catalyzes the conversion of the modified genomic base 5-methylcytosine (5mC) into 5-hydroxymethylcytosine (5hmC) and plays a key role in epigenetic chromatin reprogramming during embryonic development.</text>
</comment>
<dbReference type="GO" id="GO:0070579">
    <property type="term" value="F:DNA 5-methylcytosine dioxygenase activity"/>
    <property type="evidence" value="ECO:0007669"/>
    <property type="project" value="UniProtKB-UniRule"/>
</dbReference>
<dbReference type="OMA" id="VKEQLMH"/>
<feature type="compositionally biased region" description="Polar residues" evidence="14">
    <location>
        <begin position="962"/>
        <end position="995"/>
    </location>
</feature>
<feature type="compositionally biased region" description="Pro residues" evidence="14">
    <location>
        <begin position="1762"/>
        <end position="1787"/>
    </location>
</feature>
<feature type="region of interest" description="Disordered" evidence="14">
    <location>
        <begin position="1716"/>
        <end position="1810"/>
    </location>
</feature>
<evidence type="ECO:0000256" key="4">
    <source>
        <dbReference type="ARBA" id="ARBA00022723"/>
    </source>
</evidence>
<dbReference type="Proteomes" id="UP000694385">
    <property type="component" value="Unassembled WGS sequence"/>
</dbReference>
<comment type="catalytic activity">
    <reaction evidence="13">
        <text>a 5-methyl-2'-deoxycytidine in DNA + 2-oxoglutarate + O2 = a 5-hydroxymethyl-2'-deoxycytidine in DNA + succinate + CO2</text>
        <dbReference type="Rhea" id="RHEA:52636"/>
        <dbReference type="Rhea" id="RHEA-COMP:11370"/>
        <dbReference type="Rhea" id="RHEA-COMP:13315"/>
        <dbReference type="ChEBI" id="CHEBI:15379"/>
        <dbReference type="ChEBI" id="CHEBI:16526"/>
        <dbReference type="ChEBI" id="CHEBI:16810"/>
        <dbReference type="ChEBI" id="CHEBI:30031"/>
        <dbReference type="ChEBI" id="CHEBI:85454"/>
        <dbReference type="ChEBI" id="CHEBI:136731"/>
        <dbReference type="EC" id="1.14.11.80"/>
    </reaction>
</comment>
<keyword evidence="7 13" id="KW-0223">Dioxygenase</keyword>
<reference evidence="16" key="1">
    <citation type="submission" date="2025-08" db="UniProtKB">
        <authorList>
            <consortium name="Ensembl"/>
        </authorList>
    </citation>
    <scope>IDENTIFICATION</scope>
</reference>
<evidence type="ECO:0000259" key="15">
    <source>
        <dbReference type="PROSITE" id="PS51058"/>
    </source>
</evidence>
<feature type="compositionally biased region" description="Basic and acidic residues" evidence="14">
    <location>
        <begin position="865"/>
        <end position="874"/>
    </location>
</feature>
<organism evidence="16 17">
    <name type="scientific">Jaculus jaculus</name>
    <name type="common">Lesser Egyptian jerboa</name>
    <dbReference type="NCBI Taxonomy" id="51337"/>
    <lineage>
        <taxon>Eukaryota</taxon>
        <taxon>Metazoa</taxon>
        <taxon>Chordata</taxon>
        <taxon>Craniata</taxon>
        <taxon>Vertebrata</taxon>
        <taxon>Euteleostomi</taxon>
        <taxon>Mammalia</taxon>
        <taxon>Eutheria</taxon>
        <taxon>Euarchontoglires</taxon>
        <taxon>Glires</taxon>
        <taxon>Rodentia</taxon>
        <taxon>Myomorpha</taxon>
        <taxon>Dipodoidea</taxon>
        <taxon>Dipodidae</taxon>
        <taxon>Dipodinae</taxon>
        <taxon>Jaculus</taxon>
    </lineage>
</organism>
<keyword evidence="8 13" id="KW-0560">Oxidoreductase</keyword>
<dbReference type="InterPro" id="IPR040175">
    <property type="entry name" value="TET1/2/3"/>
</dbReference>
<dbReference type="PANTHER" id="PTHR23358">
    <property type="entry name" value="METHYLCYTOSINE DIOXYGENASE TET"/>
    <property type="match status" value="1"/>
</dbReference>
<comment type="cofactor">
    <cofactor evidence="13">
        <name>Fe(2+)</name>
        <dbReference type="ChEBI" id="CHEBI:29033"/>
    </cofactor>
    <text evidence="13">Binds 1 Fe(2+) ion per subunit.</text>
</comment>
<feature type="region of interest" description="Disordered" evidence="14">
    <location>
        <begin position="1248"/>
        <end position="1271"/>
    </location>
</feature>
<feature type="compositionally biased region" description="Polar residues" evidence="14">
    <location>
        <begin position="1193"/>
        <end position="1217"/>
    </location>
</feature>
<dbReference type="Ensembl" id="ENSJJAT00000029891.1">
    <property type="protein sequence ID" value="ENSJJAP00000023314.1"/>
    <property type="gene ID" value="ENSJJAG00000023109.1"/>
</dbReference>
<comment type="cofactor">
    <cofactor evidence="13">
        <name>Zn(2+)</name>
        <dbReference type="ChEBI" id="CHEBI:29105"/>
    </cofactor>
    <text evidence="13">The zinc ions have a structural role.</text>
</comment>
<dbReference type="Pfam" id="PF02008">
    <property type="entry name" value="zf-CXXC"/>
    <property type="match status" value="1"/>
</dbReference>
<evidence type="ECO:0000256" key="10">
    <source>
        <dbReference type="ARBA" id="ARBA00047840"/>
    </source>
</evidence>
<comment type="subcellular location">
    <subcellularLocation>
        <location evidence="1">Chromosome</location>
    </subcellularLocation>
</comment>
<keyword evidence="17" id="KW-1185">Reference proteome</keyword>
<accession>A0A8C5P5D9</accession>
<gene>
    <name evidence="16" type="primary">Tet1</name>
</gene>
<dbReference type="PROSITE" id="PS51058">
    <property type="entry name" value="ZF_CXXC"/>
    <property type="match status" value="1"/>
</dbReference>
<dbReference type="GeneTree" id="ENSGT00940000158935"/>
<evidence type="ECO:0000256" key="9">
    <source>
        <dbReference type="ARBA" id="ARBA00023004"/>
    </source>
</evidence>
<comment type="catalytic activity">
    <reaction evidence="11 13">
        <text>a 5-hydroxymethyl-2'-deoxycytidine in DNA + 2-oxoglutarate + O2 = a 5-formyl-2'-deoxycytidine in DNA + succinate + CO2 + H2O</text>
        <dbReference type="Rhea" id="RHEA:53828"/>
        <dbReference type="Rhea" id="RHEA-COMP:13315"/>
        <dbReference type="Rhea" id="RHEA-COMP:13656"/>
        <dbReference type="ChEBI" id="CHEBI:15377"/>
        <dbReference type="ChEBI" id="CHEBI:15379"/>
        <dbReference type="ChEBI" id="CHEBI:16526"/>
        <dbReference type="ChEBI" id="CHEBI:16810"/>
        <dbReference type="ChEBI" id="CHEBI:30031"/>
        <dbReference type="ChEBI" id="CHEBI:136731"/>
        <dbReference type="ChEBI" id="CHEBI:137731"/>
        <dbReference type="EC" id="1.14.11.80"/>
    </reaction>
</comment>
<dbReference type="PANTHER" id="PTHR23358:SF2">
    <property type="entry name" value="METHYLCYTOSINE DIOXYGENASE TET1"/>
    <property type="match status" value="1"/>
</dbReference>
<feature type="region of interest" description="Disordered" evidence="14">
    <location>
        <begin position="1"/>
        <end position="71"/>
    </location>
</feature>
<reference evidence="16" key="2">
    <citation type="submission" date="2025-09" db="UniProtKB">
        <authorList>
            <consortium name="Ensembl"/>
        </authorList>
    </citation>
    <scope>IDENTIFICATION</scope>
</reference>
<sequence>MSRSRHTKPSKLVRKEELNNNQNSQVKKVSRPATRHVTPGKTLSPRKLKQLIQERDVKRKPDPKPPMPARSLLTRAGAARLSRDRTDILFQNPESLTCNGFTMALRRTSLSRRLSQPPVVIAKAKKVPPSKTLEKHHQCDNMTFDDKGEKHSENDLDPNQAFLTSPEMENLVSVQNASLNTGENKEAPQSGPQMVEDAKVSVPLCAAPVTEILSGPLEGTPSTAGLLFPEQTGGDAAACAPLAQVVLPEVTHQRNPGLQLEDLGSRVESLQLSDSCSDAMQSEPLYFPTPTFNMAVPELDLSNCVSIGGSVYPTNLIKLLLAGTLPDTLGELPDTTSVLGQALSALPHPWGFSGASVHVQGEVFGTMLNQQEIFGVAVAAPPSIPAFLAIPPNIITTYTIPPNWPESRNPTPYGLEVQGAMPILPLGSGHTPQSSDSELSSIPPGIIPSNAEDEVQVCNASLLPANTQEFTFGPGSGLLQDPLGVSQLPQADPSNPGGESSQLSVTSSAGIVNTTEVSTSASLASATSSSSHTTLPTLEKKKRKRCGVCVPCQQKTNCGECTYCRNRKNSHQICKKRKCEELKKRPSLTLPQEVIKENKRPQREKKPKVSKADYNNKPVNGPKSGSMEYSRCGDGEEQRLDLNACPPENVTKNEDSMTGIEVERWTPSKKSHAPAQVKGDTIANVTEAERATAPEGDRKHCRPPTVLAHSVRNGLKNAHCLPPETNLSFNKFNFEEFGKALGNHTYKFLRDTSNHKNAMSSVASGANCEPLKARGNVLAFQKSALKCRASEEPANPRNHPGAHCEGAQPRPPENTPSKETRDGSPVQPSLLSLMKDRRLTLEQVVAIEALTQLSEAPSENSSPSKSEKGEETDQRTASLLNSCKAILNSVRKDLQDPNLQQGDTQNLTHNVVFNGQKTTSKSQSSATHQASKKPHQHLKVKNSASGKSMAGGKGPLGDCPRNSHNLSQTSNTPEYCNQLEDSSQNLNSENDQSCQDVPYSQIEEDVATQLTQLASMIKCNQTEMDDKNVKSTPTSLVTHNIQQKHSPEKGVTQQKPSVENNLARPKDTARKKAKSTPSRDGQRKKSKALSCQESGREKQEELSHHYSKLHDIWIAAKFQRFGQFGPHCFPFLFGKVPPFAKVLKPLTQRSTTLQQRKLFPPLSQIKFKRHHELAQEKMKGEPLDLIPIHQVPTESPGQVLTDNTDPSQVRSSVTASQKAEPVPQASSPPIQCATGIATSDQAPVLPDAEEYPAHHSSPASPGVPPETPLPVPASVLRNVSVVSSGGITVVSSKSEEEGCSSAVSTSELSVSEKAQKDFNDYAMNFLTRPAKNLVAATQDSEIPPCDCLDRGTQKDKGPYYTHLGAGPSVAAVRELMENRYGQKGKAVRIEKIVYTGKEAKSSQGCPVAKWVIRRSSKEEKVVCLVRERPGHHCQTAVIVVLIMLWEGIPLPMADRLYSELTESLKSYNGHPTDRRCTLNENRTCTCQGVNPETCGASFSFGCSWSMYFNGCKFGRSPRPRRFRIDPSSPIHEKNLEDNLQSLATELAPVYKQMAPVAYQNQVCFGIFCLLCVVLEGSHSSSGKPGIHYGVCTLTREDNRSLGVVPDDEQLHVLPLYKLADTDEFGSVEGMEAKIKSGAIQVLKPTRQKKTRFTQPTVPRGMGSETKPHFIFQGSDNTKSYSSVPSTPHPVKEASPSPGFLPTAACSTNASPCRYNTTASSGFSERSGIPQCPAPSGGRSGAAAVAGECADPGRPGDAAPLPALSPPVPGPLGCAEPPPGPAGQPPCPEADQQQPAVLAAPAPEGSESPCGERYWSDTEPVILDPSVGGVAIAPTHGSVLIECARRELHATTRVRSPNRNHPTRLSLVYYQHKNLNKPQHGFELNRIKYESKDYKAKKVKVSEQTDQAATEGAEASPEVNELNQIPSRVALTLTHDHVVTVSPYALTHVAGPYNHWV</sequence>
<dbReference type="GO" id="GO:0045944">
    <property type="term" value="P:positive regulation of transcription by RNA polymerase II"/>
    <property type="evidence" value="ECO:0007669"/>
    <property type="project" value="TreeGrafter"/>
</dbReference>
<evidence type="ECO:0000256" key="1">
    <source>
        <dbReference type="ARBA" id="ARBA00004286"/>
    </source>
</evidence>